<dbReference type="GO" id="GO:0005524">
    <property type="term" value="F:ATP binding"/>
    <property type="evidence" value="ECO:0007669"/>
    <property type="project" value="UniProtKB-UniRule"/>
</dbReference>
<dbReference type="SUPFAM" id="SSF52540">
    <property type="entry name" value="P-loop containing nucleoside triphosphate hydrolases"/>
    <property type="match status" value="1"/>
</dbReference>
<dbReference type="KEGG" id="tsr:106555482"/>
<dbReference type="GO" id="GO:0003724">
    <property type="term" value="F:RNA helicase activity"/>
    <property type="evidence" value="ECO:0007669"/>
    <property type="project" value="UniProtKB-EC"/>
</dbReference>
<dbReference type="PANTHER" id="PTHR24031">
    <property type="entry name" value="RNA HELICASE"/>
    <property type="match status" value="1"/>
</dbReference>
<evidence type="ECO:0000256" key="6">
    <source>
        <dbReference type="SAM" id="MobiDB-lite"/>
    </source>
</evidence>
<feature type="region of interest" description="Disordered" evidence="6">
    <location>
        <begin position="225"/>
        <end position="249"/>
    </location>
</feature>
<dbReference type="Pfam" id="PF00271">
    <property type="entry name" value="Helicase_C"/>
    <property type="match status" value="1"/>
</dbReference>
<gene>
    <name evidence="9" type="primary">LOC106555482</name>
</gene>
<dbReference type="PROSITE" id="PS51194">
    <property type="entry name" value="HELICASE_CTER"/>
    <property type="match status" value="1"/>
</dbReference>
<evidence type="ECO:0000256" key="3">
    <source>
        <dbReference type="ARBA" id="ARBA00022840"/>
    </source>
</evidence>
<dbReference type="CDD" id="cd18787">
    <property type="entry name" value="SF2_C_DEAD"/>
    <property type="match status" value="1"/>
</dbReference>
<dbReference type="EC" id="3.6.4.13" evidence="5"/>
<dbReference type="SMART" id="SM00490">
    <property type="entry name" value="HELICc"/>
    <property type="match status" value="1"/>
</dbReference>
<keyword evidence="8" id="KW-1185">Reference proteome</keyword>
<dbReference type="AlphaFoldDB" id="A0A6I9Z175"/>
<feature type="domain" description="Helicase C-terminal" evidence="7">
    <location>
        <begin position="7"/>
        <end position="180"/>
    </location>
</feature>
<feature type="region of interest" description="Disordered" evidence="6">
    <location>
        <begin position="180"/>
        <end position="204"/>
    </location>
</feature>
<evidence type="ECO:0000256" key="1">
    <source>
        <dbReference type="ARBA" id="ARBA00022741"/>
    </source>
</evidence>
<evidence type="ECO:0000313" key="8">
    <source>
        <dbReference type="Proteomes" id="UP000504617"/>
    </source>
</evidence>
<keyword evidence="5 9" id="KW-0347">Helicase</keyword>
<comment type="domain">
    <text evidence="5">The Q motif is unique to and characteristic of the DEAD box family of RNA helicases and controls ATP binding and hydrolysis.</text>
</comment>
<comment type="similarity">
    <text evidence="5">Belongs to the DEAD box helicase family.</text>
</comment>
<organism evidence="8 9">
    <name type="scientific">Thamnophis sirtalis</name>
    <dbReference type="NCBI Taxonomy" id="35019"/>
    <lineage>
        <taxon>Eukaryota</taxon>
        <taxon>Metazoa</taxon>
        <taxon>Chordata</taxon>
        <taxon>Craniata</taxon>
        <taxon>Vertebrata</taxon>
        <taxon>Euteleostomi</taxon>
        <taxon>Lepidosauria</taxon>
        <taxon>Squamata</taxon>
        <taxon>Bifurcata</taxon>
        <taxon>Unidentata</taxon>
        <taxon>Episquamata</taxon>
        <taxon>Toxicofera</taxon>
        <taxon>Serpentes</taxon>
        <taxon>Colubroidea</taxon>
        <taxon>Colubridae</taxon>
        <taxon>Natricinae</taxon>
        <taxon>Thamnophis</taxon>
    </lineage>
</organism>
<dbReference type="GeneID" id="106555482"/>
<dbReference type="OrthoDB" id="422663at2759"/>
<evidence type="ECO:0000256" key="5">
    <source>
        <dbReference type="RuleBase" id="RU365068"/>
    </source>
</evidence>
<keyword evidence="2 5" id="KW-0378">Hydrolase</keyword>
<dbReference type="Proteomes" id="UP000504617">
    <property type="component" value="Unplaced"/>
</dbReference>
<comment type="function">
    <text evidence="5">RNA helicase.</text>
</comment>
<accession>A0A6I9Z175</accession>
<dbReference type="Gene3D" id="3.40.50.300">
    <property type="entry name" value="P-loop containing nucleotide triphosphate hydrolases"/>
    <property type="match status" value="1"/>
</dbReference>
<dbReference type="GO" id="GO:0003723">
    <property type="term" value="F:RNA binding"/>
    <property type="evidence" value="ECO:0007669"/>
    <property type="project" value="UniProtKB-UniRule"/>
</dbReference>
<keyword evidence="4 5" id="KW-0694">RNA-binding</keyword>
<reference evidence="9" key="1">
    <citation type="submission" date="2025-08" db="UniProtKB">
        <authorList>
            <consortium name="RefSeq"/>
        </authorList>
    </citation>
    <scope>IDENTIFICATION</scope>
</reference>
<evidence type="ECO:0000259" key="7">
    <source>
        <dbReference type="PROSITE" id="PS51194"/>
    </source>
</evidence>
<dbReference type="RefSeq" id="XP_013929821.1">
    <property type="nucleotide sequence ID" value="XM_014074346.1"/>
</dbReference>
<evidence type="ECO:0000256" key="4">
    <source>
        <dbReference type="ARBA" id="ARBA00022884"/>
    </source>
</evidence>
<comment type="catalytic activity">
    <reaction evidence="5">
        <text>ATP + H2O = ADP + phosphate + H(+)</text>
        <dbReference type="Rhea" id="RHEA:13065"/>
        <dbReference type="ChEBI" id="CHEBI:15377"/>
        <dbReference type="ChEBI" id="CHEBI:15378"/>
        <dbReference type="ChEBI" id="CHEBI:30616"/>
        <dbReference type="ChEBI" id="CHEBI:43474"/>
        <dbReference type="ChEBI" id="CHEBI:456216"/>
        <dbReference type="EC" id="3.6.4.13"/>
    </reaction>
</comment>
<proteinExistence type="inferred from homology"/>
<name>A0A6I9Z175_9SAUR</name>
<protein>
    <recommendedName>
        <fullName evidence="5">ATP-dependent RNA helicase</fullName>
        <ecNumber evidence="5">3.6.4.13</ecNumber>
    </recommendedName>
</protein>
<evidence type="ECO:0000313" key="9">
    <source>
        <dbReference type="RefSeq" id="XP_013929821.1"/>
    </source>
</evidence>
<keyword evidence="3 5" id="KW-0067">ATP-binding</keyword>
<dbReference type="InterPro" id="IPR027417">
    <property type="entry name" value="P-loop_NTPase"/>
</dbReference>
<keyword evidence="1 5" id="KW-0547">Nucleotide-binding</keyword>
<evidence type="ECO:0000256" key="2">
    <source>
        <dbReference type="ARBA" id="ARBA00022801"/>
    </source>
</evidence>
<dbReference type="GO" id="GO:0016787">
    <property type="term" value="F:hydrolase activity"/>
    <property type="evidence" value="ECO:0007669"/>
    <property type="project" value="UniProtKB-KW"/>
</dbReference>
<feature type="compositionally biased region" description="Basic and acidic residues" evidence="6">
    <location>
        <begin position="180"/>
        <end position="190"/>
    </location>
</feature>
<dbReference type="InterPro" id="IPR001650">
    <property type="entry name" value="Helicase_C-like"/>
</dbReference>
<sequence length="249" mass="27756">MVPSKLRLVTLAAFIFGKFKLGKRHKMIVFFSTCEQVEFHYVLFRKVLCEESGEEGSGFAPGSLSPLTFARLHGDMKQEDRSAVFQAFLQSKTGVLLCTDVAARGLDLPQVTWIVQYNPAASLAEYVHRIGRTARIGSPGNSLLILLPSEAEYVSFLASYKINISEMKMEQILSSLMKDDRFKGNPERSKKSQQGDGQEIRRRTTVMQTEFEDFVHSSAKTIRCAKKEASGKAGDTDTPNPLVRIPVGE</sequence>